<feature type="transmembrane region" description="Helical" evidence="11">
    <location>
        <begin position="69"/>
        <end position="88"/>
    </location>
</feature>
<dbReference type="AlphaFoldDB" id="A0A1Q8SQD7"/>
<dbReference type="Proteomes" id="UP000186878">
    <property type="component" value="Unassembled WGS sequence"/>
</dbReference>
<keyword evidence="14" id="KW-1185">Reference proteome</keyword>
<feature type="domain" description="ABC transmembrane type-2" evidence="12">
    <location>
        <begin position="40"/>
        <end position="263"/>
    </location>
</feature>
<feature type="transmembrane region" description="Helical" evidence="11">
    <location>
        <begin position="159"/>
        <end position="179"/>
    </location>
</feature>
<comment type="caution">
    <text evidence="13">The sequence shown here is derived from an EMBL/GenBank/DDBJ whole genome shotgun (WGS) entry which is preliminary data.</text>
</comment>
<keyword evidence="3 11" id="KW-0813">Transport</keyword>
<dbReference type="GO" id="GO:0140359">
    <property type="term" value="F:ABC-type transporter activity"/>
    <property type="evidence" value="ECO:0007669"/>
    <property type="project" value="InterPro"/>
</dbReference>
<evidence type="ECO:0000256" key="3">
    <source>
        <dbReference type="ARBA" id="ARBA00022448"/>
    </source>
</evidence>
<feature type="transmembrane region" description="Helical" evidence="11">
    <location>
        <begin position="130"/>
        <end position="147"/>
    </location>
</feature>
<keyword evidence="6 11" id="KW-0812">Transmembrane</keyword>
<dbReference type="InterPro" id="IPR013525">
    <property type="entry name" value="ABC2_TM"/>
</dbReference>
<evidence type="ECO:0000313" key="13">
    <source>
        <dbReference type="EMBL" id="OLO03656.1"/>
    </source>
</evidence>
<dbReference type="Pfam" id="PF01061">
    <property type="entry name" value="ABC2_membrane"/>
    <property type="match status" value="1"/>
</dbReference>
<comment type="similarity">
    <text evidence="2 11">Belongs to the ABC-2 integral membrane protein family.</text>
</comment>
<proteinExistence type="inferred from homology"/>
<keyword evidence="9" id="KW-0625">Polysaccharide transport</keyword>
<protein>
    <recommendedName>
        <fullName evidence="11">Transport permease protein</fullName>
    </recommendedName>
</protein>
<dbReference type="PANTHER" id="PTHR30413:SF10">
    <property type="entry name" value="CAPSULE POLYSACCHARIDE EXPORT INNER-MEMBRANE PROTEIN CTRC"/>
    <property type="match status" value="1"/>
</dbReference>
<dbReference type="PROSITE" id="PS51012">
    <property type="entry name" value="ABC_TM2"/>
    <property type="match status" value="1"/>
</dbReference>
<evidence type="ECO:0000256" key="5">
    <source>
        <dbReference type="ARBA" id="ARBA00022597"/>
    </source>
</evidence>
<dbReference type="GO" id="GO:0015920">
    <property type="term" value="P:lipopolysaccharide transport"/>
    <property type="evidence" value="ECO:0007669"/>
    <property type="project" value="TreeGrafter"/>
</dbReference>
<evidence type="ECO:0000256" key="10">
    <source>
        <dbReference type="ARBA" id="ARBA00023136"/>
    </source>
</evidence>
<evidence type="ECO:0000259" key="12">
    <source>
        <dbReference type="PROSITE" id="PS51012"/>
    </source>
</evidence>
<dbReference type="STRING" id="404433.BTW07_13805"/>
<feature type="transmembrane region" description="Helical" evidence="11">
    <location>
        <begin position="245"/>
        <end position="264"/>
    </location>
</feature>
<organism evidence="13 14">
    <name type="scientific">Salinicola socius</name>
    <dbReference type="NCBI Taxonomy" id="404433"/>
    <lineage>
        <taxon>Bacteria</taxon>
        <taxon>Pseudomonadati</taxon>
        <taxon>Pseudomonadota</taxon>
        <taxon>Gammaproteobacteria</taxon>
        <taxon>Oceanospirillales</taxon>
        <taxon>Halomonadaceae</taxon>
        <taxon>Salinicola</taxon>
    </lineage>
</organism>
<feature type="transmembrane region" description="Helical" evidence="11">
    <location>
        <begin position="41"/>
        <end position="63"/>
    </location>
</feature>
<keyword evidence="5" id="KW-0762">Sugar transport</keyword>
<accession>A0A1Q8SQD7</accession>
<keyword evidence="10 11" id="KW-0472">Membrane</keyword>
<evidence type="ECO:0000256" key="1">
    <source>
        <dbReference type="ARBA" id="ARBA00004651"/>
    </source>
</evidence>
<evidence type="ECO:0000256" key="4">
    <source>
        <dbReference type="ARBA" id="ARBA00022475"/>
    </source>
</evidence>
<keyword evidence="4 11" id="KW-1003">Cell membrane</keyword>
<gene>
    <name evidence="13" type="ORF">BTW07_13805</name>
</gene>
<dbReference type="GO" id="GO:0015774">
    <property type="term" value="P:polysaccharide transport"/>
    <property type="evidence" value="ECO:0007669"/>
    <property type="project" value="UniProtKB-KW"/>
</dbReference>
<evidence type="ECO:0000256" key="8">
    <source>
        <dbReference type="ARBA" id="ARBA00022989"/>
    </source>
</evidence>
<dbReference type="PANTHER" id="PTHR30413">
    <property type="entry name" value="INNER MEMBRANE TRANSPORT PERMEASE"/>
    <property type="match status" value="1"/>
</dbReference>
<dbReference type="InterPro" id="IPR047817">
    <property type="entry name" value="ABC2_TM_bact-type"/>
</dbReference>
<dbReference type="RefSeq" id="WP_075570756.1">
    <property type="nucleotide sequence ID" value="NZ_MSDO01000020.1"/>
</dbReference>
<dbReference type="GO" id="GO:0043190">
    <property type="term" value="C:ATP-binding cassette (ABC) transporter complex"/>
    <property type="evidence" value="ECO:0007669"/>
    <property type="project" value="InterPro"/>
</dbReference>
<evidence type="ECO:0000256" key="9">
    <source>
        <dbReference type="ARBA" id="ARBA00023047"/>
    </source>
</evidence>
<comment type="subcellular location">
    <subcellularLocation>
        <location evidence="11">Cell inner membrane</location>
        <topology evidence="11">Multi-pass membrane protein</topology>
    </subcellularLocation>
    <subcellularLocation>
        <location evidence="1">Cell membrane</location>
        <topology evidence="1">Multi-pass membrane protein</topology>
    </subcellularLocation>
</comment>
<sequence>MATNTEHIPDSTRHPMRVTWDVWSAMYLREMIARTMADRMAWFWMIFEPIATIGVMIFIRTYIRGGRNITGAEFVPWMIVGLMGFYLFREAMLRPMGAVEANRGLFTYRQILPIDPVLIRCFVEGMIRSFIFLLFVVVGSLLKINLIPDHAFGVMMDWLSLWMLGVGLGVLLSVASGLVPEVGRVVRIVTLPLLLISGVIFPVTYVPAQYQQYLLWNPIVHGIESMRLSFFDSYHSIPGIDMTYLWFWALASLTLGLVMHVRFASRLKAR</sequence>
<evidence type="ECO:0000256" key="6">
    <source>
        <dbReference type="ARBA" id="ARBA00022692"/>
    </source>
</evidence>
<dbReference type="PRINTS" id="PR00164">
    <property type="entry name" value="ABC2TRNSPORT"/>
</dbReference>
<evidence type="ECO:0000313" key="14">
    <source>
        <dbReference type="Proteomes" id="UP000186878"/>
    </source>
</evidence>
<evidence type="ECO:0000256" key="7">
    <source>
        <dbReference type="ARBA" id="ARBA00022903"/>
    </source>
</evidence>
<reference evidence="13 14" key="1">
    <citation type="submission" date="2016-12" db="EMBL/GenBank/DDBJ databases">
        <title>Draft genome sequences of strains Salinicola socius SMB35, Salinicola sp. MH3R3-1 and Chromohalobacter sp. SMB17 from the Verkhnekamsk potash mining region of Russia.</title>
        <authorList>
            <person name="Mavrodi D.V."/>
            <person name="Olsson B.E."/>
            <person name="Korsakova E.S."/>
            <person name="Pyankova A."/>
            <person name="Mavrodi O.V."/>
            <person name="Plotnikova E.G."/>
        </authorList>
    </citation>
    <scope>NUCLEOTIDE SEQUENCE [LARGE SCALE GENOMIC DNA]</scope>
    <source>
        <strain evidence="13 14">SMB35</strain>
    </source>
</reference>
<evidence type="ECO:0000256" key="2">
    <source>
        <dbReference type="ARBA" id="ARBA00007783"/>
    </source>
</evidence>
<feature type="transmembrane region" description="Helical" evidence="11">
    <location>
        <begin position="186"/>
        <end position="208"/>
    </location>
</feature>
<keyword evidence="7" id="KW-0972">Capsule biogenesis/degradation</keyword>
<keyword evidence="8 11" id="KW-1133">Transmembrane helix</keyword>
<dbReference type="EMBL" id="MSDO01000020">
    <property type="protein sequence ID" value="OLO03656.1"/>
    <property type="molecule type" value="Genomic_DNA"/>
</dbReference>
<dbReference type="InterPro" id="IPR000412">
    <property type="entry name" value="ABC_2_transport"/>
</dbReference>
<name>A0A1Q8SQD7_9GAMM</name>
<evidence type="ECO:0000256" key="11">
    <source>
        <dbReference type="RuleBase" id="RU361157"/>
    </source>
</evidence>